<gene>
    <name evidence="12" type="ORF">CT510_08425</name>
</gene>
<dbReference type="Pfam" id="PF00015">
    <property type="entry name" value="MCPsignal"/>
    <property type="match status" value="1"/>
</dbReference>
<feature type="transmembrane region" description="Helical" evidence="10">
    <location>
        <begin position="14"/>
        <end position="36"/>
    </location>
</feature>
<evidence type="ECO:0000256" key="3">
    <source>
        <dbReference type="ARBA" id="ARBA00022500"/>
    </source>
</evidence>
<protein>
    <submittedName>
        <fullName evidence="12">Methyl-accepting chemotaxis protein</fullName>
    </submittedName>
</protein>
<dbReference type="CDD" id="cd12913">
    <property type="entry name" value="PDC1_MCP_like"/>
    <property type="match status" value="1"/>
</dbReference>
<dbReference type="Pfam" id="PF02743">
    <property type="entry name" value="dCache_1"/>
    <property type="match status" value="1"/>
</dbReference>
<keyword evidence="3" id="KW-0145">Chemotaxis</keyword>
<evidence type="ECO:0000259" key="11">
    <source>
        <dbReference type="PROSITE" id="PS50111"/>
    </source>
</evidence>
<comment type="subcellular location">
    <subcellularLocation>
        <location evidence="1">Cell membrane</location>
        <topology evidence="1">Multi-pass membrane protein</topology>
    </subcellularLocation>
</comment>
<evidence type="ECO:0000256" key="8">
    <source>
        <dbReference type="PROSITE-ProRule" id="PRU00284"/>
    </source>
</evidence>
<dbReference type="GO" id="GO:0005886">
    <property type="term" value="C:plasma membrane"/>
    <property type="evidence" value="ECO:0007669"/>
    <property type="project" value="UniProtKB-SubCell"/>
</dbReference>
<keyword evidence="2" id="KW-1003">Cell membrane</keyword>
<dbReference type="Proteomes" id="UP000535305">
    <property type="component" value="Unassembled WGS sequence"/>
</dbReference>
<feature type="domain" description="Methyl-accepting transducer" evidence="11">
    <location>
        <begin position="461"/>
        <end position="661"/>
    </location>
</feature>
<dbReference type="Gene3D" id="3.30.450.20">
    <property type="entry name" value="PAS domain"/>
    <property type="match status" value="2"/>
</dbReference>
<evidence type="ECO:0000313" key="13">
    <source>
        <dbReference type="Proteomes" id="UP000535305"/>
    </source>
</evidence>
<evidence type="ECO:0000256" key="9">
    <source>
        <dbReference type="SAM" id="Coils"/>
    </source>
</evidence>
<evidence type="ECO:0000256" key="2">
    <source>
        <dbReference type="ARBA" id="ARBA00022475"/>
    </source>
</evidence>
<keyword evidence="9" id="KW-0175">Coiled coil</keyword>
<dbReference type="EMBL" id="AABVLA010000043">
    <property type="protein sequence ID" value="EAJ1622654.1"/>
    <property type="molecule type" value="Genomic_DNA"/>
</dbReference>
<evidence type="ECO:0000256" key="6">
    <source>
        <dbReference type="ARBA" id="ARBA00023136"/>
    </source>
</evidence>
<name>A0A7U8B5V4_CAMUP</name>
<keyword evidence="6 10" id="KW-0472">Membrane</keyword>
<comment type="caution">
    <text evidence="12">The sequence shown here is derived from an EMBL/GenBank/DDBJ whole genome shotgun (WGS) entry which is preliminary data.</text>
</comment>
<keyword evidence="4 10" id="KW-0812">Transmembrane</keyword>
<keyword evidence="5 10" id="KW-1133">Transmembrane helix</keyword>
<evidence type="ECO:0000256" key="4">
    <source>
        <dbReference type="ARBA" id="ARBA00022692"/>
    </source>
</evidence>
<dbReference type="InterPro" id="IPR004089">
    <property type="entry name" value="MCPsignal_dom"/>
</dbReference>
<dbReference type="SUPFAM" id="SSF103190">
    <property type="entry name" value="Sensory domain-like"/>
    <property type="match status" value="1"/>
</dbReference>
<organism evidence="12 13">
    <name type="scientific">Campylobacter upsaliensis</name>
    <dbReference type="NCBI Taxonomy" id="28080"/>
    <lineage>
        <taxon>Bacteria</taxon>
        <taxon>Pseudomonadati</taxon>
        <taxon>Campylobacterota</taxon>
        <taxon>Epsilonproteobacteria</taxon>
        <taxon>Campylobacterales</taxon>
        <taxon>Campylobacteraceae</taxon>
        <taxon>Campylobacter</taxon>
    </lineage>
</organism>
<proteinExistence type="predicted"/>
<dbReference type="PANTHER" id="PTHR32089:SF112">
    <property type="entry name" value="LYSOZYME-LIKE PROTEIN-RELATED"/>
    <property type="match status" value="1"/>
</dbReference>
<dbReference type="GO" id="GO:0006935">
    <property type="term" value="P:chemotaxis"/>
    <property type="evidence" value="ECO:0007669"/>
    <property type="project" value="UniProtKB-KW"/>
</dbReference>
<dbReference type="InterPro" id="IPR033479">
    <property type="entry name" value="dCache_1"/>
</dbReference>
<dbReference type="PANTHER" id="PTHR32089">
    <property type="entry name" value="METHYL-ACCEPTING CHEMOTAXIS PROTEIN MCPB"/>
    <property type="match status" value="1"/>
</dbReference>
<feature type="transmembrane region" description="Helical" evidence="10">
    <location>
        <begin position="289"/>
        <end position="312"/>
    </location>
</feature>
<evidence type="ECO:0000256" key="7">
    <source>
        <dbReference type="ARBA" id="ARBA00023224"/>
    </source>
</evidence>
<evidence type="ECO:0000313" key="12">
    <source>
        <dbReference type="EMBL" id="EAJ1622654.1"/>
    </source>
</evidence>
<dbReference type="SUPFAM" id="SSF58104">
    <property type="entry name" value="Methyl-accepting chemotaxis protein (MCP) signaling domain"/>
    <property type="match status" value="1"/>
</dbReference>
<dbReference type="GO" id="GO:0007165">
    <property type="term" value="P:signal transduction"/>
    <property type="evidence" value="ECO:0007669"/>
    <property type="project" value="UniProtKB-KW"/>
</dbReference>
<dbReference type="InterPro" id="IPR029151">
    <property type="entry name" value="Sensor-like_sf"/>
</dbReference>
<sequence>MVKQGKLGSVSSKLTLYVGILIVIILSITSAVAYFGSKENSFRLLKESQFKLMDDTLKTFNIYTGFKRNAMTVLASQIGHLDHLDEDEIYELLEMTLKTAEFGEVFFASEQNAKTYLSNRTSLSLTQLNFKTRPWYEKTKQEGKLIATEPYKNATDGKTVITYTVPVIHNGTFVGIVGGDLNLAAISDQILMMGRTAESYSQVISPNGDILFHEDEEKILSKTTLSENIANAIKANPHLLDDDNDETLFYVKGNDGKAQAIMCDLTFNPYFRICTITAESSYSKASNKILFQQVITGLVAIIVALILVRILIARNLYPLNSIQSGLNSFFDFINHKTQDISTISIKTNDEFGQMAAAINDNIKATKEGLDQDKQAVKESVTTVGIVENGDLTARITANPRNPQLIELKSVLNNLLDVLQTKVGKDMNKIHSIFEEFKSLDFRHKIENASGSVEVTTNALGEEIIKMLKQSSEFANSLANESSKLQNAVQNLTSSSNSQAASLEETAAALEEITSSMQNVSQKTSDVITQSEEIKNVTGIIGDIADQINLLALNAAIEAARAGEHGRGFAVVADEVRKLAERTQKSLSEIEANTNLLVQSINDMAESIKEQTAGITQINESVAQIDQTTKDNVEIANESAIISNTVSDIANNILEDVKKKKF</sequence>
<keyword evidence="7 8" id="KW-0807">Transducer</keyword>
<evidence type="ECO:0000256" key="5">
    <source>
        <dbReference type="ARBA" id="ARBA00022989"/>
    </source>
</evidence>
<dbReference type="PROSITE" id="PS50111">
    <property type="entry name" value="CHEMOTAXIS_TRANSDUC_2"/>
    <property type="match status" value="1"/>
</dbReference>
<evidence type="ECO:0000256" key="10">
    <source>
        <dbReference type="SAM" id="Phobius"/>
    </source>
</evidence>
<keyword evidence="13" id="KW-1185">Reference proteome</keyword>
<evidence type="ECO:0000256" key="1">
    <source>
        <dbReference type="ARBA" id="ARBA00004651"/>
    </source>
</evidence>
<dbReference type="Gene3D" id="1.10.287.950">
    <property type="entry name" value="Methyl-accepting chemotaxis protein"/>
    <property type="match status" value="1"/>
</dbReference>
<feature type="coiled-coil region" evidence="9">
    <location>
        <begin position="474"/>
        <end position="522"/>
    </location>
</feature>
<accession>A0A7U8B5V4</accession>
<reference evidence="12 13" key="1">
    <citation type="submission" date="2018-06" db="EMBL/GenBank/DDBJ databases">
        <authorList>
            <consortium name="PulseNet: The National Subtyping Network for Foodborne Disease Surveillance"/>
            <person name="Tarr C.L."/>
            <person name="Trees E."/>
            <person name="Katz L.S."/>
            <person name="Carleton-Romer H.A."/>
            <person name="Stroika S."/>
            <person name="Kucerova Z."/>
            <person name="Roache K.F."/>
            <person name="Sabol A.L."/>
            <person name="Besser J."/>
            <person name="Gerner-Smidt P."/>
        </authorList>
    </citation>
    <scope>NUCLEOTIDE SEQUENCE [LARGE SCALE GENOMIC DNA]</scope>
    <source>
        <strain evidence="12 13">PNUSAC003104</strain>
    </source>
</reference>
<dbReference type="SMART" id="SM00283">
    <property type="entry name" value="MA"/>
    <property type="match status" value="1"/>
</dbReference>
<dbReference type="AlphaFoldDB" id="A0A7U8B5V4"/>